<feature type="binding site" evidence="28">
    <location>
        <position position="1660"/>
    </location>
    <ligand>
        <name>Mg(2+)</name>
        <dbReference type="ChEBI" id="CHEBI:18420"/>
    </ligand>
</feature>
<dbReference type="InterPro" id="IPR029044">
    <property type="entry name" value="Nucleotide-diphossugar_trans"/>
</dbReference>
<feature type="compositionally biased region" description="Polar residues" evidence="29">
    <location>
        <begin position="2035"/>
        <end position="2047"/>
    </location>
</feature>
<feature type="transmembrane region" description="Helical" evidence="30">
    <location>
        <begin position="1903"/>
        <end position="1922"/>
    </location>
</feature>
<feature type="transmembrane region" description="Helical" evidence="30">
    <location>
        <begin position="750"/>
        <end position="768"/>
    </location>
</feature>
<accession>A0A507D4M9</accession>
<dbReference type="PANTHER" id="PTHR24092:SF180">
    <property type="entry name" value="PHOSPHOLIPID-TRANSPORTING ATPASE DNF1-RELATED"/>
    <property type="match status" value="1"/>
</dbReference>
<keyword evidence="17 28" id="KW-0460">Magnesium</keyword>
<dbReference type="GO" id="GO:0005886">
    <property type="term" value="C:plasma membrane"/>
    <property type="evidence" value="ECO:0007669"/>
    <property type="project" value="TreeGrafter"/>
</dbReference>
<comment type="subcellular location">
    <subcellularLocation>
        <location evidence="1">Endomembrane system</location>
        <topology evidence="1">Multi-pass membrane protein</topology>
    </subcellularLocation>
</comment>
<evidence type="ECO:0000256" key="11">
    <source>
        <dbReference type="ARBA" id="ARBA00022676"/>
    </source>
</evidence>
<evidence type="ECO:0000259" key="32">
    <source>
        <dbReference type="Pfam" id="PF16212"/>
    </source>
</evidence>
<comment type="catalytic activity">
    <reaction evidence="24">
        <text>ATP + H2O + phospholipidSide 1 = ADP + phosphate + phospholipidSide 2.</text>
        <dbReference type="EC" id="7.6.2.1"/>
    </reaction>
</comment>
<feature type="compositionally biased region" description="Polar residues" evidence="29">
    <location>
        <begin position="874"/>
        <end position="884"/>
    </location>
</feature>
<feature type="binding site" evidence="28">
    <location>
        <position position="1223"/>
    </location>
    <ligand>
        <name>Mg(2+)</name>
        <dbReference type="ChEBI" id="CHEBI:18420"/>
    </ligand>
</feature>
<dbReference type="InterPro" id="IPR023298">
    <property type="entry name" value="ATPase_P-typ_TM_dom_sf"/>
</dbReference>
<dbReference type="GO" id="GO:0045332">
    <property type="term" value="P:phospholipid translocation"/>
    <property type="evidence" value="ECO:0007669"/>
    <property type="project" value="TreeGrafter"/>
</dbReference>
<dbReference type="Pfam" id="PF13246">
    <property type="entry name" value="Cation_ATPase"/>
    <property type="match status" value="1"/>
</dbReference>
<keyword evidence="9" id="KW-0813">Transport</keyword>
<dbReference type="SUPFAM" id="SSF81653">
    <property type="entry name" value="Calcium ATPase, transduction domain A"/>
    <property type="match status" value="1"/>
</dbReference>
<sequence>MPTIDFSIPKRLTQRTSKESIRQLVNGCIEKSETSITLTLAPYLASHDRSCSHEHHQYWVGRDDIAIIPNFLPSPAKAILDIVLNIRTTSKTRIMFYLTRSNNIIWRGTVLTRAASTIMEVPSCLCIKNVITSSTHSACSRSGGSEACVASFGVMMWIIMLQFCLWAAVLIRTRYSNPPLPTSASTPSASQSHSTTCKPHPTSPGVTVLRPLKGVDNQLEENLASAFRQAYPEYQVIMTVANRRDPAVAVAKRMIERYPDVDASIVIGNPDLPEVGPNPKVCNLLPGYDLAKHDIIWIVDSNVILPSIHTLGRSVDALQGPNIGLVHHAPVASHPETFGSRVEMIFLNTAHCKMYLTINYVAVSSCINGKSNMFRKSDLERAAKGGLSHFARYLSEDNIMGEKIWAIGLRHATSGDFAMQHLGRSLSLVGYFRRRVRWIRIRKYVVTAATLIEPFTESIVCGVLALYGFSHWLGWNVKLQMLFITSHFMGWLLSDVIIAYTINPSMFSNTSNSGSVVYECLLYLVAWIVRECMALPLWVTGMAGSVIEWRGSLDDRNTFLVYILNRSKMTLNVGKGQHAIMGARKESRKVIPATVDHRFESKPALDLVFRQAWEQLNERSEHIFRRHIYIQSIVLTTGNAAGTDTRPDVKTNGADGLPAPVSAKITPEELDPNKTDSDPQGPESKRRVYVNVNPQPPFAHVSHVGNQIRTSKYTLVTFIPKNVFEQLRSVANFYFISLVILQSFDPFKNVDFALTAAPILFILGVTALKDAFEDYKRHEADTRANNTRTYLLSNWKNVNPRPENAAFQFAALAFYLSSAISYVFQLLGKPIIRLIRPRMLQESKISNSGDFPPYITFGDYPRCAGDVAQATYDGVSQDSSSANPNADVASSADVSGSRVSNICKSSRGGTSQQLRDSSNAISSQSSQPKAEKMGTTATTDPVWKLSLWQDAKVGDWVFIRENDPIPADVVVVSTSEPDNVCYVETKNLDGETNLKIRRGITELAAVKTPAQCAQVKLVIDSELPSANLYTYSGVATVYPQATPASERGAGKVVPIAPVGILLRGCVLRNTGWIIGIVIYTGVETKVMLNSGETPSKRSKIQRTLNPIIVLNFVILVALCLINACAAAIYLGAYRNEGSLWNLGDSNSTLTQTILDFFIAMIIYQNIIPIALYVSVEVAKTIQSVFIYWDDDMYDSEADKHVVPHTYNLCDDLGQIEYIFSDKTGTLTANVMEFRMCSINGVVYGDGYITEAKIGAMQREGVTDFDKGEMLSKVAGDEKAMRNALVKDLKARYIDNKRLSFVDMNLIKDLQEEEEQARAIREFFILLACCHTLLVDTPKDSAEANTNSNTAKKLIYKAQSPDEAALVAAARDVGVAFVKRAQNSITVDVYSEERTYQVLNVLEFNSDRKRMSVILRDAEGRLVLLCKGADSVIYERLVRGTDQALADKTSADLEGFANDGLRTLCLAWRIIPDEVYQSWAETYLSAQAQITDREKAIDAAAELIEKDLVLLGATAIEDKLQDGVPDCIALLAQAGIKIWVLTGDKVETAINIGFACNLLTGTMVLIVVRATTAKATSDQLKSALNRFWDENGGAVEGEAHALIIDGESLKYALEADCREFLLELGCRCKAVVCARVSPLQKARVVQLVRKGLNVMTLAIGDGANDVSMIQEAEVGVGISGKEGLQAVMASDYAIPQFRFLSRLLLVHGKWAYVRTSGLIFNYFYKNIMWLFILFWYQFESGFSADVITDFTYGQFYNTLFTLLPNIYIGTFDQDVNDALSLKLPEIYQKGIRNDLFTNEQVWIYIADGIYQSVIVYWGVSFLFGVDTDPRGYSGNKDAMGTIMAWAAVLIANFYMAIGTYSWTWIAWIALIATLAMWGAYVTTYAFNVAGLAYGQIPTLYQQPAFYFVIVLIIIIAFLPRLLAATARIMLWPSDTDIVREMQKYDLTGLESTAAKEGRMKLNKDPGPPDTAVDDVGVEVVGNEQAVADESGIWAAKRNPVFGAVPPPEPAGAPAITIDDVAAIPLTTVNNSNTGATGATLNHAGSGQITPPRVVRDSVGNAGQSSNQGDQKPGSDAPKLAVDTTPATLNNGIPTLPAYHPQNDPQAHLRGRTRVSSNRRTSFHLATLPARLVGEFVRSVPRRMRAVSTTHQDALHTPQRSQGTIVYMENEHVGRIANTGFSFSHEAGMEGVVSPIRVSAGSRSRLRGLQDRAPQNSERLSLGDSLRKSLHMTPRNRNSSREPLNVGNTDVTGHPHGNTAGGETARPSNAGRERKFSGQKMPIRLPFLYNHHNQQQTPYMSEPSLNQSYETHSHRGSIPPGSHSTGIGYGYPPMAPSNDNTSNPHQPPPATTERTVQASSQLAVAPDIEPLTRSPAASNTGTEGQSASGVPALPLLGQSLTVSTPSSDGLKSLSPNDGRETTDPRP</sequence>
<feature type="compositionally biased region" description="Low complexity" evidence="29">
    <location>
        <begin position="917"/>
        <end position="926"/>
    </location>
</feature>
<keyword evidence="10" id="KW-0597">Phosphoprotein</keyword>
<dbReference type="InterPro" id="IPR036412">
    <property type="entry name" value="HAD-like_sf"/>
</dbReference>
<dbReference type="Gene3D" id="3.40.50.1000">
    <property type="entry name" value="HAD superfamily/HAD-like"/>
    <property type="match status" value="1"/>
</dbReference>
<dbReference type="Gene3D" id="3.40.1110.10">
    <property type="entry name" value="Calcium-transporting ATPase, cytoplasmic domain N"/>
    <property type="match status" value="1"/>
</dbReference>
<feature type="transmembrane region" description="Helical" evidence="30">
    <location>
        <begin position="1863"/>
        <end position="1891"/>
    </location>
</feature>
<feature type="domain" description="P-type ATPase C-terminal" evidence="32">
    <location>
        <begin position="1686"/>
        <end position="1932"/>
    </location>
</feature>
<feature type="binding site" evidence="28">
    <location>
        <position position="1221"/>
    </location>
    <ligand>
        <name>Mg(2+)</name>
        <dbReference type="ChEBI" id="CHEBI:18420"/>
    </ligand>
</feature>
<proteinExistence type="inferred from homology"/>
<feature type="compositionally biased region" description="Polar residues" evidence="29">
    <location>
        <begin position="902"/>
        <end position="916"/>
    </location>
</feature>
<evidence type="ECO:0000256" key="17">
    <source>
        <dbReference type="ARBA" id="ARBA00022842"/>
    </source>
</evidence>
<feature type="compositionally biased region" description="Polar residues" evidence="29">
    <location>
        <begin position="2350"/>
        <end position="2360"/>
    </location>
</feature>
<feature type="binding site" evidence="27">
    <location>
        <position position="1542"/>
    </location>
    <ligand>
        <name>ATP</name>
        <dbReference type="ChEBI" id="CHEBI:30616"/>
    </ligand>
</feature>
<feature type="region of interest" description="Disordered" evidence="29">
    <location>
        <begin position="181"/>
        <end position="204"/>
    </location>
</feature>
<evidence type="ECO:0000256" key="9">
    <source>
        <dbReference type="ARBA" id="ARBA00022448"/>
    </source>
</evidence>
<dbReference type="Pfam" id="PF16209">
    <property type="entry name" value="PhoLip_ATPase_N"/>
    <property type="match status" value="1"/>
</dbReference>
<feature type="compositionally biased region" description="Polar residues" evidence="29">
    <location>
        <begin position="2294"/>
        <end position="2308"/>
    </location>
</feature>
<feature type="transmembrane region" description="Helical" evidence="30">
    <location>
        <begin position="805"/>
        <end position="828"/>
    </location>
</feature>
<evidence type="ECO:0000256" key="18">
    <source>
        <dbReference type="ARBA" id="ARBA00022967"/>
    </source>
</evidence>
<evidence type="ECO:0000259" key="31">
    <source>
        <dbReference type="Pfam" id="PF16209"/>
    </source>
</evidence>
<feature type="binding site" evidence="27">
    <location>
        <position position="1403"/>
    </location>
    <ligand>
        <name>ATP</name>
        <dbReference type="ChEBI" id="CHEBI:30616"/>
    </ligand>
</feature>
<dbReference type="CDD" id="cd02073">
    <property type="entry name" value="P-type_ATPase_APLT_Dnf-like"/>
    <property type="match status" value="1"/>
</dbReference>
<evidence type="ECO:0000256" key="21">
    <source>
        <dbReference type="ARBA" id="ARBA00031017"/>
    </source>
</evidence>
<feature type="transmembrane region" description="Helical" evidence="30">
    <location>
        <begin position="1836"/>
        <end position="1857"/>
    </location>
</feature>
<feature type="binding site" evidence="27">
    <location>
        <position position="1663"/>
    </location>
    <ligand>
        <name>ATP</name>
        <dbReference type="ChEBI" id="CHEBI:30616"/>
    </ligand>
</feature>
<feature type="region of interest" description="Disordered" evidence="29">
    <location>
        <begin position="874"/>
        <end position="893"/>
    </location>
</feature>
<evidence type="ECO:0000256" key="12">
    <source>
        <dbReference type="ARBA" id="ARBA00022679"/>
    </source>
</evidence>
<feature type="binding site" evidence="27">
    <location>
        <position position="1640"/>
    </location>
    <ligand>
        <name>ATP</name>
        <dbReference type="ChEBI" id="CHEBI:30616"/>
    </ligand>
</feature>
<dbReference type="PROSITE" id="PS00154">
    <property type="entry name" value="ATPASE_E1_E2"/>
    <property type="match status" value="1"/>
</dbReference>
<name>A0A507D4M9_9FUNG</name>
<comment type="pathway">
    <text evidence="2">Lipid metabolism; sphingolipid metabolism.</text>
</comment>
<dbReference type="NCBIfam" id="TIGR01652">
    <property type="entry name" value="ATPase-Plipid"/>
    <property type="match status" value="1"/>
</dbReference>
<evidence type="ECO:0000256" key="7">
    <source>
        <dbReference type="ARBA" id="ARBA00012699"/>
    </source>
</evidence>
<feature type="transmembrane region" description="Helical" evidence="30">
    <location>
        <begin position="149"/>
        <end position="171"/>
    </location>
</feature>
<dbReference type="PANTHER" id="PTHR24092">
    <property type="entry name" value="PROBABLE PHOSPHOLIPID-TRANSPORTING ATPASE"/>
    <property type="match status" value="1"/>
</dbReference>
<feature type="region of interest" description="Disordered" evidence="29">
    <location>
        <begin position="899"/>
        <end position="937"/>
    </location>
</feature>
<dbReference type="GO" id="GO:0008120">
    <property type="term" value="F:ceramide glucosyltransferase activity"/>
    <property type="evidence" value="ECO:0007669"/>
    <property type="project" value="UniProtKB-EC"/>
</dbReference>
<dbReference type="GO" id="GO:0016887">
    <property type="term" value="F:ATP hydrolysis activity"/>
    <property type="evidence" value="ECO:0007669"/>
    <property type="project" value="InterPro"/>
</dbReference>
<comment type="cofactor">
    <cofactor evidence="28">
        <name>Mg(2+)</name>
        <dbReference type="ChEBI" id="CHEBI:18420"/>
    </cofactor>
</comment>
<dbReference type="InterPro" id="IPR023214">
    <property type="entry name" value="HAD_sf"/>
</dbReference>
<dbReference type="STRING" id="286115.A0A507D4M9"/>
<dbReference type="GO" id="GO:0140326">
    <property type="term" value="F:ATPase-coupled intramembrane lipid transporter activity"/>
    <property type="evidence" value="ECO:0007669"/>
    <property type="project" value="UniProtKB-EC"/>
</dbReference>
<protein>
    <recommendedName>
        <fullName evidence="8">Ceramide glucosyltransferase</fullName>
        <ecNumber evidence="7">2.4.1.80</ecNumber>
        <ecNumber evidence="6">7.6.2.1</ecNumber>
    </recommendedName>
    <alternativeName>
        <fullName evidence="22">Glucosylceramide synthase</fullName>
    </alternativeName>
    <alternativeName>
        <fullName evidence="23">UDP-glucose ceramide glucosyltransferase</fullName>
    </alternativeName>
    <alternativeName>
        <fullName evidence="21">UDP-glucose:N-acylsphingosine D-glucosyltransferase</fullName>
    </alternativeName>
</protein>
<feature type="binding site" evidence="27">
    <location>
        <position position="1221"/>
    </location>
    <ligand>
        <name>ATP</name>
        <dbReference type="ChEBI" id="CHEBI:30616"/>
    </ligand>
</feature>
<dbReference type="InterPro" id="IPR032631">
    <property type="entry name" value="P-type_ATPase_N"/>
</dbReference>
<gene>
    <name evidence="33" type="ORF">SeMB42_g03707</name>
</gene>
<dbReference type="Proteomes" id="UP000317494">
    <property type="component" value="Unassembled WGS sequence"/>
</dbReference>
<dbReference type="InterPro" id="IPR001757">
    <property type="entry name" value="P_typ_ATPase"/>
</dbReference>
<feature type="binding site" evidence="27">
    <location>
        <position position="1541"/>
    </location>
    <ligand>
        <name>ATP</name>
        <dbReference type="ChEBI" id="CHEBI:30616"/>
    </ligand>
</feature>
<evidence type="ECO:0000256" key="29">
    <source>
        <dbReference type="SAM" id="MobiDB-lite"/>
    </source>
</evidence>
<dbReference type="Pfam" id="PF16212">
    <property type="entry name" value="PhoLip_ATPase_C"/>
    <property type="match status" value="1"/>
</dbReference>
<feature type="binding site" evidence="27">
    <location>
        <position position="1543"/>
    </location>
    <ligand>
        <name>ATP</name>
        <dbReference type="ChEBI" id="CHEBI:30616"/>
    </ligand>
</feature>
<evidence type="ECO:0000256" key="14">
    <source>
        <dbReference type="ARBA" id="ARBA00022723"/>
    </source>
</evidence>
<evidence type="ECO:0000256" key="5">
    <source>
        <dbReference type="ARBA" id="ARBA00008109"/>
    </source>
</evidence>
<comment type="catalytic activity">
    <reaction evidence="25">
        <text>a 1,2-diacyl-sn-glycero-3-phosphoethanolamine(out) + ATP + H2O = a 1,2-diacyl-sn-glycero-3-phosphoethanolamine(in) + ADP + phosphate + H(+)</text>
        <dbReference type="Rhea" id="RHEA:66132"/>
        <dbReference type="ChEBI" id="CHEBI:15377"/>
        <dbReference type="ChEBI" id="CHEBI:15378"/>
        <dbReference type="ChEBI" id="CHEBI:30616"/>
        <dbReference type="ChEBI" id="CHEBI:43474"/>
        <dbReference type="ChEBI" id="CHEBI:64612"/>
        <dbReference type="ChEBI" id="CHEBI:456216"/>
    </reaction>
    <physiologicalReaction direction="left-to-right" evidence="25">
        <dbReference type="Rhea" id="RHEA:66133"/>
    </physiologicalReaction>
</comment>
<dbReference type="SUPFAM" id="SSF81660">
    <property type="entry name" value="Metal cation-transporting ATPase, ATP-binding domain N"/>
    <property type="match status" value="1"/>
</dbReference>
<dbReference type="CDD" id="cd02520">
    <property type="entry name" value="Glucosylceramide_synthase"/>
    <property type="match status" value="1"/>
</dbReference>
<keyword evidence="15 27" id="KW-0547">Nucleotide-binding</keyword>
<dbReference type="InterPro" id="IPR008250">
    <property type="entry name" value="ATPase_P-typ_transduc_dom_A_sf"/>
</dbReference>
<dbReference type="Pfam" id="PF13506">
    <property type="entry name" value="Glyco_transf_21"/>
    <property type="match status" value="1"/>
</dbReference>
<dbReference type="EMBL" id="QEAN01000136">
    <property type="protein sequence ID" value="TPX46423.1"/>
    <property type="molecule type" value="Genomic_DNA"/>
</dbReference>
<dbReference type="InterPro" id="IPR006539">
    <property type="entry name" value="P-type_ATPase_IV"/>
</dbReference>
<evidence type="ECO:0000313" key="34">
    <source>
        <dbReference type="Proteomes" id="UP000317494"/>
    </source>
</evidence>
<dbReference type="SFLD" id="SFLDF00027">
    <property type="entry name" value="p-type_atpase"/>
    <property type="match status" value="1"/>
</dbReference>
<feature type="compositionally biased region" description="Polar residues" evidence="29">
    <location>
        <begin position="2373"/>
        <end position="2386"/>
    </location>
</feature>
<evidence type="ECO:0000256" key="16">
    <source>
        <dbReference type="ARBA" id="ARBA00022840"/>
    </source>
</evidence>
<keyword evidence="12" id="KW-0808">Transferase</keyword>
<feature type="binding site" evidence="27">
    <location>
        <position position="1362"/>
    </location>
    <ligand>
        <name>ATP</name>
        <dbReference type="ChEBI" id="CHEBI:30616"/>
    </ligand>
</feature>
<evidence type="ECO:0000256" key="30">
    <source>
        <dbReference type="SAM" id="Phobius"/>
    </source>
</evidence>
<keyword evidence="18" id="KW-1278">Translocase</keyword>
<dbReference type="FunFam" id="3.40.1110.10:FF:000087">
    <property type="entry name" value="Phospholipid-transporting ATPase"/>
    <property type="match status" value="1"/>
</dbReference>
<feature type="region of interest" description="Disordered" evidence="29">
    <location>
        <begin position="2035"/>
        <end position="2083"/>
    </location>
</feature>
<evidence type="ECO:0000256" key="6">
    <source>
        <dbReference type="ARBA" id="ARBA00012189"/>
    </source>
</evidence>
<feature type="domain" description="P-type ATPase N-terminal" evidence="31">
    <location>
        <begin position="698"/>
        <end position="750"/>
    </location>
</feature>
<dbReference type="Gene3D" id="2.70.150.10">
    <property type="entry name" value="Calcium-transporting ATPase, cytoplasmic transduction domain A"/>
    <property type="match status" value="1"/>
</dbReference>
<feature type="transmembrane region" description="Helical" evidence="30">
    <location>
        <begin position="481"/>
        <end position="502"/>
    </location>
</feature>
<dbReference type="FunFam" id="3.40.50.1000:FF:000014">
    <property type="entry name" value="Phospholipid-transporting ATPase"/>
    <property type="match status" value="1"/>
</dbReference>
<comment type="similarity">
    <text evidence="5">Belongs to the cation transport ATPase (P-type) (TC 3.A.3) family. Type IV subfamily.</text>
</comment>
<evidence type="ECO:0000256" key="13">
    <source>
        <dbReference type="ARBA" id="ARBA00022692"/>
    </source>
</evidence>
<evidence type="ECO:0000256" key="20">
    <source>
        <dbReference type="ARBA" id="ARBA00023136"/>
    </source>
</evidence>
<feature type="binding site" evidence="27">
    <location>
        <position position="1426"/>
    </location>
    <ligand>
        <name>ATP</name>
        <dbReference type="ChEBI" id="CHEBI:30616"/>
    </ligand>
</feature>
<feature type="active site" description="4-aspartylphosphate intermediate" evidence="26">
    <location>
        <position position="1221"/>
    </location>
</feature>
<dbReference type="SFLD" id="SFLDG00002">
    <property type="entry name" value="C1.7:_P-type_atpase_like"/>
    <property type="match status" value="1"/>
</dbReference>
<feature type="binding site" evidence="28">
    <location>
        <position position="1664"/>
    </location>
    <ligand>
        <name>Mg(2+)</name>
        <dbReference type="ChEBI" id="CHEBI:18420"/>
    </ligand>
</feature>
<dbReference type="UniPathway" id="UPA00222"/>
<reference evidence="33 34" key="1">
    <citation type="journal article" date="2019" name="Sci. Rep.">
        <title>Comparative genomics of chytrid fungi reveal insights into the obligate biotrophic and pathogenic lifestyle of Synchytrium endobioticum.</title>
        <authorList>
            <person name="van de Vossenberg B.T.L.H."/>
            <person name="Warris S."/>
            <person name="Nguyen H.D.T."/>
            <person name="van Gent-Pelzer M.P.E."/>
            <person name="Joly D.L."/>
            <person name="van de Geest H.C."/>
            <person name="Bonants P.J.M."/>
            <person name="Smith D.S."/>
            <person name="Levesque C.A."/>
            <person name="van der Lee T.A.J."/>
        </authorList>
    </citation>
    <scope>NUCLEOTIDE SEQUENCE [LARGE SCALE GENOMIC DNA]</scope>
    <source>
        <strain evidence="33 34">MB42</strain>
    </source>
</reference>
<evidence type="ECO:0000256" key="2">
    <source>
        <dbReference type="ARBA" id="ARBA00004760"/>
    </source>
</evidence>
<feature type="compositionally biased region" description="Polar residues" evidence="29">
    <location>
        <begin position="2396"/>
        <end position="2413"/>
    </location>
</feature>
<feature type="binding site" evidence="27">
    <location>
        <position position="1222"/>
    </location>
    <ligand>
        <name>ATP</name>
        <dbReference type="ChEBI" id="CHEBI:30616"/>
    </ligand>
</feature>
<evidence type="ECO:0000256" key="3">
    <source>
        <dbReference type="ARBA" id="ARBA00004991"/>
    </source>
</evidence>
<evidence type="ECO:0000256" key="25">
    <source>
        <dbReference type="ARBA" id="ARBA00049128"/>
    </source>
</evidence>
<feature type="binding site" evidence="27">
    <location>
        <position position="1223"/>
    </location>
    <ligand>
        <name>ATP</name>
        <dbReference type="ChEBI" id="CHEBI:30616"/>
    </ligand>
</feature>
<dbReference type="InterPro" id="IPR032630">
    <property type="entry name" value="P_typ_ATPase_c"/>
</dbReference>
<feature type="transmembrane region" description="Helical" evidence="30">
    <location>
        <begin position="1718"/>
        <end position="1737"/>
    </location>
</feature>
<feature type="transmembrane region" description="Helical" evidence="30">
    <location>
        <begin position="1107"/>
        <end position="1132"/>
    </location>
</feature>
<evidence type="ECO:0000256" key="1">
    <source>
        <dbReference type="ARBA" id="ARBA00004127"/>
    </source>
</evidence>
<keyword evidence="16 27" id="KW-0067">ATP-binding</keyword>
<organism evidence="33 34">
    <name type="scientific">Synchytrium endobioticum</name>
    <dbReference type="NCBI Taxonomy" id="286115"/>
    <lineage>
        <taxon>Eukaryota</taxon>
        <taxon>Fungi</taxon>
        <taxon>Fungi incertae sedis</taxon>
        <taxon>Chytridiomycota</taxon>
        <taxon>Chytridiomycota incertae sedis</taxon>
        <taxon>Chytridiomycetes</taxon>
        <taxon>Synchytriales</taxon>
        <taxon>Synchytriaceae</taxon>
        <taxon>Synchytrium</taxon>
    </lineage>
</organism>
<feature type="compositionally biased region" description="Low complexity" evidence="29">
    <location>
        <begin position="182"/>
        <end position="196"/>
    </location>
</feature>
<dbReference type="InterPro" id="IPR044492">
    <property type="entry name" value="P_typ_ATPase_HD_dom"/>
</dbReference>
<dbReference type="InterPro" id="IPR023299">
    <property type="entry name" value="ATPase_P-typ_cyto_dom_N"/>
</dbReference>
<dbReference type="GO" id="GO:0005524">
    <property type="term" value="F:ATP binding"/>
    <property type="evidence" value="ECO:0007669"/>
    <property type="project" value="UniProtKB-KW"/>
</dbReference>
<feature type="binding site" evidence="27">
    <location>
        <position position="1461"/>
    </location>
    <ligand>
        <name>ATP</name>
        <dbReference type="ChEBI" id="CHEBI:30616"/>
    </ligand>
</feature>
<evidence type="ECO:0000256" key="19">
    <source>
        <dbReference type="ARBA" id="ARBA00022989"/>
    </source>
</evidence>
<feature type="region of interest" description="Disordered" evidence="29">
    <location>
        <begin position="2294"/>
        <end position="2424"/>
    </location>
</feature>
<dbReference type="GO" id="GO:0006665">
    <property type="term" value="P:sphingolipid metabolic process"/>
    <property type="evidence" value="ECO:0007669"/>
    <property type="project" value="UniProtKB-UniPathway"/>
</dbReference>
<feature type="binding site" evidence="27">
    <location>
        <position position="1664"/>
    </location>
    <ligand>
        <name>ATP</name>
        <dbReference type="ChEBI" id="CHEBI:30616"/>
    </ligand>
</feature>
<dbReference type="SUPFAM" id="SSF53448">
    <property type="entry name" value="Nucleotide-diphospho-sugar transferases"/>
    <property type="match status" value="1"/>
</dbReference>
<dbReference type="SUPFAM" id="SSF81665">
    <property type="entry name" value="Calcium ATPase, transmembrane domain M"/>
    <property type="match status" value="1"/>
</dbReference>
<comment type="similarity">
    <text evidence="4">Belongs to the glycosyltransferase 2 family.</text>
</comment>
<evidence type="ECO:0000256" key="15">
    <source>
        <dbReference type="ARBA" id="ARBA00022741"/>
    </source>
</evidence>
<keyword evidence="19 30" id="KW-1133">Transmembrane helix</keyword>
<dbReference type="EC" id="2.4.1.80" evidence="7"/>
<feature type="region of interest" description="Disordered" evidence="29">
    <location>
        <begin position="2202"/>
        <end position="2273"/>
    </location>
</feature>
<comment type="caution">
    <text evidence="33">The sequence shown here is derived from an EMBL/GenBank/DDBJ whole genome shotgun (WGS) entry which is preliminary data.</text>
</comment>
<evidence type="ECO:0000256" key="28">
    <source>
        <dbReference type="PIRSR" id="PIRSR606539-3"/>
    </source>
</evidence>
<feature type="compositionally biased region" description="Basic and acidic residues" evidence="29">
    <location>
        <begin position="2415"/>
        <end position="2424"/>
    </location>
</feature>
<dbReference type="InterPro" id="IPR018303">
    <property type="entry name" value="ATPase_P-typ_P_site"/>
</dbReference>
<dbReference type="GO" id="GO:0012505">
    <property type="term" value="C:endomembrane system"/>
    <property type="evidence" value="ECO:0007669"/>
    <property type="project" value="UniProtKB-SubCell"/>
</dbReference>
<feature type="compositionally biased region" description="Polar residues" evidence="29">
    <location>
        <begin position="2059"/>
        <end position="2068"/>
    </location>
</feature>
<dbReference type="NCBIfam" id="TIGR01494">
    <property type="entry name" value="ATPase_P-type"/>
    <property type="match status" value="1"/>
</dbReference>
<keyword evidence="14 28" id="KW-0479">Metal-binding</keyword>
<feature type="binding site" evidence="27">
    <location>
        <position position="1634"/>
    </location>
    <ligand>
        <name>ATP</name>
        <dbReference type="ChEBI" id="CHEBI:30616"/>
    </ligand>
</feature>
<evidence type="ECO:0000256" key="4">
    <source>
        <dbReference type="ARBA" id="ARBA00006739"/>
    </source>
</evidence>
<evidence type="ECO:0000256" key="22">
    <source>
        <dbReference type="ARBA" id="ARBA00031543"/>
    </source>
</evidence>
<feature type="transmembrane region" description="Helical" evidence="30">
    <location>
        <begin position="1800"/>
        <end position="1824"/>
    </location>
</feature>
<evidence type="ECO:0000256" key="8">
    <source>
        <dbReference type="ARBA" id="ARBA00019988"/>
    </source>
</evidence>
<evidence type="ECO:0000313" key="33">
    <source>
        <dbReference type="EMBL" id="TPX46423.1"/>
    </source>
</evidence>
<evidence type="ECO:0000256" key="10">
    <source>
        <dbReference type="ARBA" id="ARBA00022553"/>
    </source>
</evidence>
<comment type="pathway">
    <text evidence="3">Sphingolipid metabolism.</text>
</comment>
<dbReference type="InterPro" id="IPR025993">
    <property type="entry name" value="Ceramide_glucosylTrfase"/>
</dbReference>
<keyword evidence="11" id="KW-0328">Glycosyltransferase</keyword>
<evidence type="ECO:0000256" key="26">
    <source>
        <dbReference type="PIRSR" id="PIRSR606539-1"/>
    </source>
</evidence>
<dbReference type="VEuPathDB" id="FungiDB:SeMB42_g03707"/>
<evidence type="ECO:0000256" key="23">
    <source>
        <dbReference type="ARBA" id="ARBA00032575"/>
    </source>
</evidence>
<dbReference type="PRINTS" id="PR00119">
    <property type="entry name" value="CATATPASE"/>
</dbReference>
<dbReference type="SUPFAM" id="SSF56784">
    <property type="entry name" value="HAD-like"/>
    <property type="match status" value="1"/>
</dbReference>
<feature type="transmembrane region" description="Helical" evidence="30">
    <location>
        <begin position="444"/>
        <end position="469"/>
    </location>
</feature>
<evidence type="ECO:0000256" key="27">
    <source>
        <dbReference type="PIRSR" id="PIRSR606539-2"/>
    </source>
</evidence>
<feature type="transmembrane region" description="Helical" evidence="30">
    <location>
        <begin position="1152"/>
        <end position="1173"/>
    </location>
</feature>
<dbReference type="EC" id="7.6.2.1" evidence="6"/>
<dbReference type="GO" id="GO:0000287">
    <property type="term" value="F:magnesium ion binding"/>
    <property type="evidence" value="ECO:0007669"/>
    <property type="project" value="InterPro"/>
</dbReference>
<dbReference type="Gene3D" id="3.90.550.10">
    <property type="entry name" value="Spore Coat Polysaccharide Biosynthesis Protein SpsA, Chain A"/>
    <property type="match status" value="1"/>
</dbReference>
<keyword evidence="34" id="KW-1185">Reference proteome</keyword>
<feature type="region of interest" description="Disordered" evidence="29">
    <location>
        <begin position="640"/>
        <end position="685"/>
    </location>
</feature>
<keyword evidence="13 30" id="KW-0812">Transmembrane</keyword>
<evidence type="ECO:0000256" key="24">
    <source>
        <dbReference type="ARBA" id="ARBA00034036"/>
    </source>
</evidence>
<dbReference type="SFLD" id="SFLDS00003">
    <property type="entry name" value="Haloacid_Dehalogenase"/>
    <property type="match status" value="1"/>
</dbReference>
<keyword evidence="20 30" id="KW-0472">Membrane</keyword>